<dbReference type="Gene3D" id="1.20.58.390">
    <property type="entry name" value="Neurotransmitter-gated ion-channel transmembrane domain"/>
    <property type="match status" value="1"/>
</dbReference>
<dbReference type="InterPro" id="IPR006201">
    <property type="entry name" value="Neur_channel"/>
</dbReference>
<comment type="caution">
    <text evidence="8">The sequence shown here is derived from an EMBL/GenBank/DDBJ whole genome shotgun (WGS) entry which is preliminary data.</text>
</comment>
<feature type="transmembrane region" description="Helical" evidence="5">
    <location>
        <begin position="309"/>
        <end position="331"/>
    </location>
</feature>
<dbReference type="Pfam" id="PF02931">
    <property type="entry name" value="Neur_chan_LBD"/>
    <property type="match status" value="1"/>
</dbReference>
<comment type="subcellular location">
    <subcellularLocation>
        <location evidence="1">Membrane</location>
        <topology evidence="1">Multi-pass membrane protein</topology>
    </subcellularLocation>
</comment>
<protein>
    <submittedName>
        <fullName evidence="8">Neuronal acetylcholine receptor subunit alpha-10</fullName>
    </submittedName>
</protein>
<evidence type="ECO:0000313" key="8">
    <source>
        <dbReference type="EMBL" id="KAJ8044480.1"/>
    </source>
</evidence>
<reference evidence="8" key="1">
    <citation type="submission" date="2021-10" db="EMBL/GenBank/DDBJ databases">
        <title>Tropical sea cucumber genome reveals ecological adaptation and Cuvierian tubules defense mechanism.</title>
        <authorList>
            <person name="Chen T."/>
        </authorList>
    </citation>
    <scope>NUCLEOTIDE SEQUENCE</scope>
    <source>
        <strain evidence="8">Nanhai2018</strain>
        <tissue evidence="8">Muscle</tissue>
    </source>
</reference>
<evidence type="ECO:0000256" key="4">
    <source>
        <dbReference type="ARBA" id="ARBA00023136"/>
    </source>
</evidence>
<dbReference type="SUPFAM" id="SSF63712">
    <property type="entry name" value="Nicotinic receptor ligand binding domain-like"/>
    <property type="match status" value="1"/>
</dbReference>
<dbReference type="OrthoDB" id="5975154at2759"/>
<dbReference type="InterPro" id="IPR006202">
    <property type="entry name" value="Neur_chan_lig-bd"/>
</dbReference>
<evidence type="ECO:0000256" key="5">
    <source>
        <dbReference type="RuleBase" id="RU000687"/>
    </source>
</evidence>
<dbReference type="CDD" id="cd19051">
    <property type="entry name" value="LGIC_TM_cation"/>
    <property type="match status" value="1"/>
</dbReference>
<keyword evidence="3 5" id="KW-1133">Transmembrane helix</keyword>
<evidence type="ECO:0000313" key="9">
    <source>
        <dbReference type="Proteomes" id="UP001152320"/>
    </source>
</evidence>
<dbReference type="PANTHER" id="PTHR18945">
    <property type="entry name" value="NEUROTRANSMITTER GATED ION CHANNEL"/>
    <property type="match status" value="1"/>
</dbReference>
<feature type="domain" description="Neurotransmitter-gated ion-channel ligand-binding" evidence="6">
    <location>
        <begin position="37"/>
        <end position="245"/>
    </location>
</feature>
<dbReference type="CDD" id="cd18989">
    <property type="entry name" value="LGIC_ECD_cation"/>
    <property type="match status" value="1"/>
</dbReference>
<feature type="transmembrane region" description="Helical" evidence="5">
    <location>
        <begin position="248"/>
        <end position="271"/>
    </location>
</feature>
<feature type="domain" description="Neurotransmitter-gated ion-channel transmembrane" evidence="7">
    <location>
        <begin position="255"/>
        <end position="446"/>
    </location>
</feature>
<comment type="similarity">
    <text evidence="5">Belongs to the ligand-gated ion channel (TC 1.A.9) family.</text>
</comment>
<dbReference type="GO" id="GO:0004888">
    <property type="term" value="F:transmembrane signaling receptor activity"/>
    <property type="evidence" value="ECO:0007669"/>
    <property type="project" value="InterPro"/>
</dbReference>
<evidence type="ECO:0000256" key="3">
    <source>
        <dbReference type="ARBA" id="ARBA00022989"/>
    </source>
</evidence>
<dbReference type="Pfam" id="PF02932">
    <property type="entry name" value="Neur_chan_memb"/>
    <property type="match status" value="1"/>
</dbReference>
<keyword evidence="9" id="KW-1185">Reference proteome</keyword>
<dbReference type="GO" id="GO:0016020">
    <property type="term" value="C:membrane"/>
    <property type="evidence" value="ECO:0007669"/>
    <property type="project" value="UniProtKB-SubCell"/>
</dbReference>
<dbReference type="InterPro" id="IPR006029">
    <property type="entry name" value="Neurotrans-gated_channel_TM"/>
</dbReference>
<dbReference type="InterPro" id="IPR036734">
    <property type="entry name" value="Neur_chan_lig-bd_sf"/>
</dbReference>
<keyword evidence="2 5" id="KW-0812">Transmembrane</keyword>
<gene>
    <name evidence="8" type="ORF">HOLleu_07242</name>
</gene>
<sequence length="466" mass="53401">MARSNICKHFVKTTISFIVTFWLFHGHANGANMSTPNRLIEDLFSVYGSRFVRPVKDSNKTVEIIFRAKPIWFADFNENQQVLTFTSSIQMKWRDEFLMWDPKDYDGIQVIDVRKDQIWFPDVTALERLQVDAWTANQDEPYIKVNFKGEVVSYHISILSVYCRMDVRLFPFDEHDCKIVFTPYSFQAKEVSLCYSKDKEARENILTKSGVWAIFALIFEDVTVRHLCCPEPYTEIHYTLRVRRESGFYVLNIGVPTFFLSLATVAVFLLHPESGEKISLCVTNVLALIIFQQLIAANMPPTGDRTPVIAYYFIVVISIGFLSVLTTTLTLGMYHHDGSFPPPGWLRRLLLMKADYGRQPSETKLKDVDERYSLHDNPEGMTGLDHKSSSDRELIAKMSQNPSTISSSRIPVDTSDSGSSDISYQNAWREAAIRIDKILFCFSMTAITIVLLLSIYLLGTGKHRRN</sequence>
<dbReference type="InterPro" id="IPR018000">
    <property type="entry name" value="Neurotransmitter_ion_chnl_CS"/>
</dbReference>
<dbReference type="InterPro" id="IPR036719">
    <property type="entry name" value="Neuro-gated_channel_TM_sf"/>
</dbReference>
<dbReference type="SUPFAM" id="SSF90112">
    <property type="entry name" value="Neurotransmitter-gated ion-channel transmembrane pore"/>
    <property type="match status" value="1"/>
</dbReference>
<organism evidence="8 9">
    <name type="scientific">Holothuria leucospilota</name>
    <name type="common">Black long sea cucumber</name>
    <name type="synonym">Mertensiothuria leucospilota</name>
    <dbReference type="NCBI Taxonomy" id="206669"/>
    <lineage>
        <taxon>Eukaryota</taxon>
        <taxon>Metazoa</taxon>
        <taxon>Echinodermata</taxon>
        <taxon>Eleutherozoa</taxon>
        <taxon>Echinozoa</taxon>
        <taxon>Holothuroidea</taxon>
        <taxon>Aspidochirotacea</taxon>
        <taxon>Aspidochirotida</taxon>
        <taxon>Holothuriidae</taxon>
        <taxon>Holothuria</taxon>
    </lineage>
</organism>
<evidence type="ECO:0000256" key="1">
    <source>
        <dbReference type="ARBA" id="ARBA00004141"/>
    </source>
</evidence>
<dbReference type="AlphaFoldDB" id="A0A9Q1CGW8"/>
<evidence type="ECO:0000259" key="7">
    <source>
        <dbReference type="Pfam" id="PF02932"/>
    </source>
</evidence>
<keyword evidence="5" id="KW-0407">Ion channel</keyword>
<feature type="transmembrane region" description="Helical" evidence="5">
    <location>
        <begin position="438"/>
        <end position="459"/>
    </location>
</feature>
<evidence type="ECO:0000259" key="6">
    <source>
        <dbReference type="Pfam" id="PF02931"/>
    </source>
</evidence>
<keyword evidence="4 5" id="KW-0472">Membrane</keyword>
<keyword evidence="8" id="KW-0675">Receptor</keyword>
<dbReference type="PRINTS" id="PR00252">
    <property type="entry name" value="NRIONCHANNEL"/>
</dbReference>
<name>A0A9Q1CGW8_HOLLE</name>
<dbReference type="Gene3D" id="2.70.170.10">
    <property type="entry name" value="Neurotransmitter-gated ion-channel ligand-binding domain"/>
    <property type="match status" value="1"/>
</dbReference>
<dbReference type="FunFam" id="2.70.170.10:FF:000028">
    <property type="entry name" value="AcetylCholine Receptor"/>
    <property type="match status" value="1"/>
</dbReference>
<dbReference type="InterPro" id="IPR038050">
    <property type="entry name" value="Neuro_actylchol_rec"/>
</dbReference>
<dbReference type="GO" id="GO:0005230">
    <property type="term" value="F:extracellular ligand-gated monoatomic ion channel activity"/>
    <property type="evidence" value="ECO:0007669"/>
    <property type="project" value="InterPro"/>
</dbReference>
<dbReference type="EMBL" id="JAIZAY010000003">
    <property type="protein sequence ID" value="KAJ8044480.1"/>
    <property type="molecule type" value="Genomic_DNA"/>
</dbReference>
<comment type="caution">
    <text evidence="5">Lacks conserved residue(s) required for the propagation of feature annotation.</text>
</comment>
<dbReference type="Proteomes" id="UP001152320">
    <property type="component" value="Chromosome 3"/>
</dbReference>
<keyword evidence="5" id="KW-0406">Ion transport</keyword>
<feature type="signal peptide" evidence="5">
    <location>
        <begin position="1"/>
        <end position="30"/>
    </location>
</feature>
<proteinExistence type="inferred from homology"/>
<dbReference type="PROSITE" id="PS00236">
    <property type="entry name" value="NEUROTR_ION_CHANNEL"/>
    <property type="match status" value="1"/>
</dbReference>
<feature type="chain" id="PRO_5040536797" evidence="5">
    <location>
        <begin position="31"/>
        <end position="466"/>
    </location>
</feature>
<evidence type="ECO:0000256" key="2">
    <source>
        <dbReference type="ARBA" id="ARBA00022692"/>
    </source>
</evidence>
<keyword evidence="5" id="KW-0732">Signal</keyword>
<keyword evidence="5" id="KW-0813">Transport</keyword>
<accession>A0A9Q1CGW8</accession>